<evidence type="ECO:0000256" key="1">
    <source>
        <dbReference type="ARBA" id="ARBA00022679"/>
    </source>
</evidence>
<dbReference type="AlphaFoldDB" id="A0AAU2AFM3"/>
<protein>
    <submittedName>
        <fullName evidence="8">Protein kinase</fullName>
    </submittedName>
</protein>
<dbReference type="PROSITE" id="PS00107">
    <property type="entry name" value="PROTEIN_KINASE_ATP"/>
    <property type="match status" value="1"/>
</dbReference>
<proteinExistence type="predicted"/>
<dbReference type="PANTHER" id="PTHR43289:SF34">
    <property type="entry name" value="SERINE_THREONINE-PROTEIN KINASE YBDM-RELATED"/>
    <property type="match status" value="1"/>
</dbReference>
<dbReference type="InterPro" id="IPR008271">
    <property type="entry name" value="Ser/Thr_kinase_AS"/>
</dbReference>
<keyword evidence="1" id="KW-0808">Transferase</keyword>
<feature type="compositionally biased region" description="Low complexity" evidence="6">
    <location>
        <begin position="321"/>
        <end position="333"/>
    </location>
</feature>
<dbReference type="SUPFAM" id="SSF56112">
    <property type="entry name" value="Protein kinase-like (PK-like)"/>
    <property type="match status" value="1"/>
</dbReference>
<feature type="compositionally biased region" description="Basic and acidic residues" evidence="6">
    <location>
        <begin position="334"/>
        <end position="346"/>
    </location>
</feature>
<evidence type="ECO:0000256" key="5">
    <source>
        <dbReference type="PROSITE-ProRule" id="PRU10141"/>
    </source>
</evidence>
<keyword evidence="4 5" id="KW-0067">ATP-binding</keyword>
<dbReference type="InterPro" id="IPR000719">
    <property type="entry name" value="Prot_kinase_dom"/>
</dbReference>
<organism evidence="8">
    <name type="scientific">Streptomyces sp. NBC_00093</name>
    <dbReference type="NCBI Taxonomy" id="2975649"/>
    <lineage>
        <taxon>Bacteria</taxon>
        <taxon>Bacillati</taxon>
        <taxon>Actinomycetota</taxon>
        <taxon>Actinomycetes</taxon>
        <taxon>Kitasatosporales</taxon>
        <taxon>Streptomycetaceae</taxon>
        <taxon>Streptomyces</taxon>
    </lineage>
</organism>
<dbReference type="InterPro" id="IPR011009">
    <property type="entry name" value="Kinase-like_dom_sf"/>
</dbReference>
<evidence type="ECO:0000256" key="2">
    <source>
        <dbReference type="ARBA" id="ARBA00022741"/>
    </source>
</evidence>
<sequence>MWRPLRHGEDPTSIGPFELLGRLGAGGMGSVYLARRAGGGLLVALKVIRPELCAEPGYRERFAREIETARAVRGVHTVHLVDFDAEAAVPWLATELVHGPNLAEVLATHRRLPADSLRVLAAGLAEGLGAIHAAGIVHRDVKPSNIILAESGPRLVDFGIARAVGQGGLTSTGQFVGSVVYASPEQLLGQRVGPESDLFSLGVVLAEAAGERVLSPQGAPLASEAVDGRTQSFASLPEDLGAVVRRCLARDPGDRPSSAEVGGRLAVPPRPGAGGTHRWLPDAVFRSVRRSSEEFEKAATHPPTVLDPHAAGFPHAQPTMTASAPGAGTARTGAGHDDPTVRRTHDSAPAPTARRRHVPVALSALLVLATAGLVWAVSTSAGGDQAEAGKDPQVVVTRTATLPAPAAPGDDGEAPRTVSSPSAPGPAEAERYPSAAPPGAPAFTRGALGVSRYRDPGYAATVTAVSATGHRLTVTLRARGEADLRQAETTCLLVDGPDGTFTVRPYARQATADSPGVFDGTLSFPMLVPGRYLLRYSCQDDYSDVELGNASVPNVGISRYSEEYFAVVLSADRTARGTQLVFAATGNPDLRLPQTSCLNQGGAEESPAVSLRDSATELNHYYYGAMAFRSGAAGGRFTYSCEDDYTPVVLP</sequence>
<feature type="region of interest" description="Disordered" evidence="6">
    <location>
        <begin position="402"/>
        <end position="443"/>
    </location>
</feature>
<dbReference type="PANTHER" id="PTHR43289">
    <property type="entry name" value="MITOGEN-ACTIVATED PROTEIN KINASE KINASE KINASE 20-RELATED"/>
    <property type="match status" value="1"/>
</dbReference>
<evidence type="ECO:0000256" key="4">
    <source>
        <dbReference type="ARBA" id="ARBA00022840"/>
    </source>
</evidence>
<reference evidence="8" key="1">
    <citation type="submission" date="2022-10" db="EMBL/GenBank/DDBJ databases">
        <title>The complete genomes of actinobacterial strains from the NBC collection.</title>
        <authorList>
            <person name="Joergensen T.S."/>
            <person name="Alvarez Arevalo M."/>
            <person name="Sterndorff E.B."/>
            <person name="Faurdal D."/>
            <person name="Vuksanovic O."/>
            <person name="Mourched A.-S."/>
            <person name="Charusanti P."/>
            <person name="Shaw S."/>
            <person name="Blin K."/>
            <person name="Weber T."/>
        </authorList>
    </citation>
    <scope>NUCLEOTIDE SEQUENCE</scope>
    <source>
        <strain evidence="8">NBC_00093</strain>
    </source>
</reference>
<dbReference type="Gene3D" id="1.10.510.10">
    <property type="entry name" value="Transferase(Phosphotransferase) domain 1"/>
    <property type="match status" value="1"/>
</dbReference>
<dbReference type="PROSITE" id="PS00108">
    <property type="entry name" value="PROTEIN_KINASE_ST"/>
    <property type="match status" value="1"/>
</dbReference>
<dbReference type="Pfam" id="PF00069">
    <property type="entry name" value="Pkinase"/>
    <property type="match status" value="1"/>
</dbReference>
<feature type="region of interest" description="Disordered" evidence="6">
    <location>
        <begin position="317"/>
        <end position="355"/>
    </location>
</feature>
<feature type="domain" description="Protein kinase" evidence="7">
    <location>
        <begin position="17"/>
        <end position="280"/>
    </location>
</feature>
<dbReference type="EMBL" id="CP108222">
    <property type="protein sequence ID" value="WTT23005.1"/>
    <property type="molecule type" value="Genomic_DNA"/>
</dbReference>
<dbReference type="GO" id="GO:0005524">
    <property type="term" value="F:ATP binding"/>
    <property type="evidence" value="ECO:0007669"/>
    <property type="project" value="UniProtKB-UniRule"/>
</dbReference>
<evidence type="ECO:0000313" key="8">
    <source>
        <dbReference type="EMBL" id="WTT23005.1"/>
    </source>
</evidence>
<evidence type="ECO:0000256" key="6">
    <source>
        <dbReference type="SAM" id="MobiDB-lite"/>
    </source>
</evidence>
<keyword evidence="2 5" id="KW-0547">Nucleotide-binding</keyword>
<dbReference type="Gene3D" id="3.30.200.20">
    <property type="entry name" value="Phosphorylase Kinase, domain 1"/>
    <property type="match status" value="1"/>
</dbReference>
<accession>A0AAU2AFM3</accession>
<evidence type="ECO:0000259" key="7">
    <source>
        <dbReference type="PROSITE" id="PS50011"/>
    </source>
</evidence>
<dbReference type="GO" id="GO:0004674">
    <property type="term" value="F:protein serine/threonine kinase activity"/>
    <property type="evidence" value="ECO:0007669"/>
    <property type="project" value="TreeGrafter"/>
</dbReference>
<dbReference type="SMART" id="SM00220">
    <property type="entry name" value="S_TKc"/>
    <property type="match status" value="1"/>
</dbReference>
<evidence type="ECO:0000256" key="3">
    <source>
        <dbReference type="ARBA" id="ARBA00022777"/>
    </source>
</evidence>
<dbReference type="CDD" id="cd14014">
    <property type="entry name" value="STKc_PknB_like"/>
    <property type="match status" value="1"/>
</dbReference>
<name>A0AAU2AFM3_9ACTN</name>
<feature type="region of interest" description="Disordered" evidence="6">
    <location>
        <begin position="251"/>
        <end position="278"/>
    </location>
</feature>
<gene>
    <name evidence="8" type="ORF">OHA22_49355</name>
</gene>
<feature type="binding site" evidence="5">
    <location>
        <position position="46"/>
    </location>
    <ligand>
        <name>ATP</name>
        <dbReference type="ChEBI" id="CHEBI:30616"/>
    </ligand>
</feature>
<keyword evidence="3 8" id="KW-0418">Kinase</keyword>
<dbReference type="InterPro" id="IPR017441">
    <property type="entry name" value="Protein_kinase_ATP_BS"/>
</dbReference>
<dbReference type="PROSITE" id="PS50011">
    <property type="entry name" value="PROTEIN_KINASE_DOM"/>
    <property type="match status" value="1"/>
</dbReference>